<dbReference type="AlphaFoldDB" id="A7I6H9"/>
<dbReference type="EMBL" id="CP000780">
    <property type="protein sequence ID" value="ABS55340.1"/>
    <property type="molecule type" value="Genomic_DNA"/>
</dbReference>
<dbReference type="eggNOG" id="arCOG04006">
    <property type="taxonomic scope" value="Archaea"/>
</dbReference>
<dbReference type="GO" id="GO:0016491">
    <property type="term" value="F:oxidoreductase activity"/>
    <property type="evidence" value="ECO:0007669"/>
    <property type="project" value="TreeGrafter"/>
</dbReference>
<protein>
    <submittedName>
        <fullName evidence="1">PBS lyase HEAT domain protein repeat-containing protein</fullName>
    </submittedName>
</protein>
<keyword evidence="2" id="KW-1185">Reference proteome</keyword>
<dbReference type="InterPro" id="IPR016024">
    <property type="entry name" value="ARM-type_fold"/>
</dbReference>
<dbReference type="Proteomes" id="UP000002408">
    <property type="component" value="Chromosome"/>
</dbReference>
<gene>
    <name evidence="1" type="ordered locus">Mboo_0822</name>
</gene>
<dbReference type="PANTHER" id="PTHR12697">
    <property type="entry name" value="PBS LYASE HEAT-LIKE PROTEIN"/>
    <property type="match status" value="1"/>
</dbReference>
<name>A7I6H9_METB6</name>
<dbReference type="SUPFAM" id="SSF48371">
    <property type="entry name" value="ARM repeat"/>
    <property type="match status" value="1"/>
</dbReference>
<keyword evidence="1" id="KW-0456">Lyase</keyword>
<dbReference type="Gene3D" id="1.25.10.10">
    <property type="entry name" value="Leucine-rich Repeat Variant"/>
    <property type="match status" value="1"/>
</dbReference>
<dbReference type="InterPro" id="IPR011989">
    <property type="entry name" value="ARM-like"/>
</dbReference>
<sequence>MTDASKPPVPEGAEDLERQGIVVLITTLRDDTDPAVRRYAAYLLGRSKTPGSIMPLIAALGDDDKSVREQAMLALVATGKAAVEPLTESMKDPKWETRYRAAEALGKLADEKAVKPLLRGLHDNRDHVRYMAAKGLAVVGDSDAVDPLIILLKDENPFVRTMTTRALAAIGGTKVHTAIRAALAEEKNEQVRAAMNEALQ</sequence>
<dbReference type="InterPro" id="IPR004155">
    <property type="entry name" value="PBS_lyase_HEAT"/>
</dbReference>
<evidence type="ECO:0000313" key="1">
    <source>
        <dbReference type="EMBL" id="ABS55340.1"/>
    </source>
</evidence>
<organism evidence="1 2">
    <name type="scientific">Methanoregula boonei (strain DSM 21154 / JCM 14090 / 6A8)</name>
    <dbReference type="NCBI Taxonomy" id="456442"/>
    <lineage>
        <taxon>Archaea</taxon>
        <taxon>Methanobacteriati</taxon>
        <taxon>Methanobacteriota</taxon>
        <taxon>Stenosarchaea group</taxon>
        <taxon>Methanomicrobia</taxon>
        <taxon>Methanomicrobiales</taxon>
        <taxon>Methanoregulaceae</taxon>
        <taxon>Methanoregula</taxon>
    </lineage>
</organism>
<dbReference type="PANTHER" id="PTHR12697:SF5">
    <property type="entry name" value="DEOXYHYPUSINE HYDROXYLASE"/>
    <property type="match status" value="1"/>
</dbReference>
<dbReference type="GO" id="GO:0016829">
    <property type="term" value="F:lyase activity"/>
    <property type="evidence" value="ECO:0007669"/>
    <property type="project" value="UniProtKB-KW"/>
</dbReference>
<dbReference type="HOGENOM" id="CLU_101012_2_0_2"/>
<dbReference type="KEGG" id="mbn:Mboo_0822"/>
<reference evidence="2" key="1">
    <citation type="journal article" date="2015" name="Microbiology">
        <title>Genome of Methanoregula boonei 6A8 reveals adaptations to oligotrophic peatland environments.</title>
        <authorList>
            <person name="Braeuer S."/>
            <person name="Cadillo-Quiroz H."/>
            <person name="Kyrpides N."/>
            <person name="Woyke T."/>
            <person name="Goodwin L."/>
            <person name="Detter C."/>
            <person name="Podell S."/>
            <person name="Yavitt J.B."/>
            <person name="Zinder S.H."/>
        </authorList>
    </citation>
    <scope>NUCLEOTIDE SEQUENCE [LARGE SCALE GENOMIC DNA]</scope>
    <source>
        <strain evidence="2">DSM 21154 / JCM 14090 / 6A8</strain>
    </source>
</reference>
<proteinExistence type="predicted"/>
<accession>A7I6H9</accession>
<dbReference type="OrthoDB" id="142930at2157"/>
<dbReference type="GeneID" id="5411501"/>
<dbReference type="SMART" id="SM00567">
    <property type="entry name" value="EZ_HEAT"/>
    <property type="match status" value="5"/>
</dbReference>
<dbReference type="RefSeq" id="WP_012106364.1">
    <property type="nucleotide sequence ID" value="NC_009712.1"/>
</dbReference>
<dbReference type="STRING" id="456442.Mboo_0822"/>
<dbReference type="Pfam" id="PF13646">
    <property type="entry name" value="HEAT_2"/>
    <property type="match status" value="2"/>
</dbReference>
<evidence type="ECO:0000313" key="2">
    <source>
        <dbReference type="Proteomes" id="UP000002408"/>
    </source>
</evidence>